<protein>
    <recommendedName>
        <fullName evidence="6">Ig-like domain-containing protein</fullName>
    </recommendedName>
</protein>
<organism evidence="7 8">
    <name type="scientific">Esox lucius</name>
    <name type="common">Northern pike</name>
    <dbReference type="NCBI Taxonomy" id="8010"/>
    <lineage>
        <taxon>Eukaryota</taxon>
        <taxon>Metazoa</taxon>
        <taxon>Chordata</taxon>
        <taxon>Craniata</taxon>
        <taxon>Vertebrata</taxon>
        <taxon>Euteleostomi</taxon>
        <taxon>Actinopterygii</taxon>
        <taxon>Neopterygii</taxon>
        <taxon>Teleostei</taxon>
        <taxon>Protacanthopterygii</taxon>
        <taxon>Esociformes</taxon>
        <taxon>Esocidae</taxon>
        <taxon>Esox</taxon>
    </lineage>
</organism>
<keyword evidence="4" id="KW-0393">Immunoglobulin domain</keyword>
<dbReference type="InterPro" id="IPR003599">
    <property type="entry name" value="Ig_sub"/>
</dbReference>
<dbReference type="AlphaFoldDB" id="A0AAY5KC85"/>
<evidence type="ECO:0000256" key="5">
    <source>
        <dbReference type="ARBA" id="ARBA00043266"/>
    </source>
</evidence>
<proteinExistence type="predicted"/>
<sequence length="150" mass="16744">MLFLIFLVECRGEEVTVTEGGQITLTCRYETDCSSTYLFWYQQRANDKPKYMLSRFKTGTGERFYANLSITTKSVPLMIQGLQLSDSAVYYCALRPTVATGCTYTVQKLCVHVSVGFCMLAVPIIGGSDVDCANNRGFCAILLFTYFPVS</sequence>
<evidence type="ECO:0000256" key="2">
    <source>
        <dbReference type="ARBA" id="ARBA00023130"/>
    </source>
</evidence>
<dbReference type="GeneTree" id="ENSGT01030000234557"/>
<dbReference type="Gene3D" id="2.60.40.10">
    <property type="entry name" value="Immunoglobulins"/>
    <property type="match status" value="1"/>
</dbReference>
<dbReference type="Ensembl" id="ENSELUT00000107709.1">
    <property type="protein sequence ID" value="ENSELUP00000086804.1"/>
    <property type="gene ID" value="ENSELUG00000036911.1"/>
</dbReference>
<dbReference type="GO" id="GO:0042101">
    <property type="term" value="C:T cell receptor complex"/>
    <property type="evidence" value="ECO:0007669"/>
    <property type="project" value="UniProtKB-KW"/>
</dbReference>
<dbReference type="SUPFAM" id="SSF48726">
    <property type="entry name" value="Immunoglobulin"/>
    <property type="match status" value="1"/>
</dbReference>
<dbReference type="SMART" id="SM00406">
    <property type="entry name" value="IGv"/>
    <property type="match status" value="1"/>
</dbReference>
<feature type="domain" description="Ig-like" evidence="6">
    <location>
        <begin position="1"/>
        <end position="92"/>
    </location>
</feature>
<evidence type="ECO:0000259" key="6">
    <source>
        <dbReference type="PROSITE" id="PS50835"/>
    </source>
</evidence>
<evidence type="ECO:0000256" key="4">
    <source>
        <dbReference type="ARBA" id="ARBA00023319"/>
    </source>
</evidence>
<reference evidence="7" key="2">
    <citation type="submission" date="2025-08" db="UniProtKB">
        <authorList>
            <consortium name="Ensembl"/>
        </authorList>
    </citation>
    <scope>IDENTIFICATION</scope>
</reference>
<reference evidence="7" key="3">
    <citation type="submission" date="2025-09" db="UniProtKB">
        <authorList>
            <consortium name="Ensembl"/>
        </authorList>
    </citation>
    <scope>IDENTIFICATION</scope>
</reference>
<evidence type="ECO:0000313" key="8">
    <source>
        <dbReference type="Proteomes" id="UP000265140"/>
    </source>
</evidence>
<evidence type="ECO:0000256" key="3">
    <source>
        <dbReference type="ARBA" id="ARBA00023170"/>
    </source>
</evidence>
<dbReference type="GO" id="GO:0002250">
    <property type="term" value="P:adaptive immune response"/>
    <property type="evidence" value="ECO:0007669"/>
    <property type="project" value="UniProtKB-KW"/>
</dbReference>
<dbReference type="InterPro" id="IPR007110">
    <property type="entry name" value="Ig-like_dom"/>
</dbReference>
<dbReference type="SMART" id="SM00409">
    <property type="entry name" value="IG"/>
    <property type="match status" value="1"/>
</dbReference>
<accession>A0AAY5KC85</accession>
<dbReference type="InterPro" id="IPR013783">
    <property type="entry name" value="Ig-like_fold"/>
</dbReference>
<evidence type="ECO:0000313" key="7">
    <source>
        <dbReference type="Ensembl" id="ENSELUP00000086804.1"/>
    </source>
</evidence>
<evidence type="ECO:0000256" key="1">
    <source>
        <dbReference type="ARBA" id="ARBA00022729"/>
    </source>
</evidence>
<keyword evidence="2" id="KW-1064">Adaptive immunity</keyword>
<dbReference type="PANTHER" id="PTHR19367:SF18">
    <property type="entry name" value="T CELL RECEPTOR ALPHA VARIABLE 16"/>
    <property type="match status" value="1"/>
</dbReference>
<dbReference type="PANTHER" id="PTHR19367">
    <property type="entry name" value="T-CELL RECEPTOR ALPHA CHAIN V REGION"/>
    <property type="match status" value="1"/>
</dbReference>
<keyword evidence="8" id="KW-1185">Reference proteome</keyword>
<dbReference type="PROSITE" id="PS50835">
    <property type="entry name" value="IG_LIKE"/>
    <property type="match status" value="1"/>
</dbReference>
<keyword evidence="5" id="KW-1279">T cell receptor</keyword>
<dbReference type="Pfam" id="PF07686">
    <property type="entry name" value="V-set"/>
    <property type="match status" value="1"/>
</dbReference>
<keyword evidence="3" id="KW-0675">Receptor</keyword>
<dbReference type="InterPro" id="IPR013106">
    <property type="entry name" value="Ig_V-set"/>
</dbReference>
<name>A0AAY5KC85_ESOLU</name>
<dbReference type="InterPro" id="IPR036179">
    <property type="entry name" value="Ig-like_dom_sf"/>
</dbReference>
<dbReference type="Proteomes" id="UP000265140">
    <property type="component" value="Chromosome 3"/>
</dbReference>
<dbReference type="InterPro" id="IPR051287">
    <property type="entry name" value="TCR_variable_region"/>
</dbReference>
<reference evidence="7 8" key="1">
    <citation type="submission" date="2020-02" db="EMBL/GenBank/DDBJ databases">
        <title>Esox lucius (northern pike) genome, fEsoLuc1, primary haplotype.</title>
        <authorList>
            <person name="Myers G."/>
            <person name="Karagic N."/>
            <person name="Meyer A."/>
            <person name="Pippel M."/>
            <person name="Reichard M."/>
            <person name="Winkler S."/>
            <person name="Tracey A."/>
            <person name="Sims Y."/>
            <person name="Howe K."/>
            <person name="Rhie A."/>
            <person name="Formenti G."/>
            <person name="Durbin R."/>
            <person name="Fedrigo O."/>
            <person name="Jarvis E.D."/>
        </authorList>
    </citation>
    <scope>NUCLEOTIDE SEQUENCE [LARGE SCALE GENOMIC DNA]</scope>
</reference>
<keyword evidence="5" id="KW-0391">Immunity</keyword>
<keyword evidence="1" id="KW-0732">Signal</keyword>